<proteinExistence type="predicted"/>
<comment type="caution">
    <text evidence="1">The sequence shown here is derived from an EMBL/GenBank/DDBJ whole genome shotgun (WGS) entry which is preliminary data.</text>
</comment>
<dbReference type="EMBL" id="SNVJ01000015">
    <property type="protein sequence ID" value="MXP64882.1"/>
    <property type="molecule type" value="Genomic_DNA"/>
</dbReference>
<keyword evidence="1" id="KW-0378">Hydrolase</keyword>
<dbReference type="PANTHER" id="PTHR36839">
    <property type="entry name" value="METALLO-BETA-LACTAMASE FAMILY PROTEIN (AFU_ORTHOLOGUE AFUA_5G12770)"/>
    <property type="match status" value="1"/>
</dbReference>
<reference evidence="1 2" key="1">
    <citation type="submission" date="2019-03" db="EMBL/GenBank/DDBJ databases">
        <title>Roseomonas sp. a novel Roseomonas species isolated from Sea whip Gorgonian.</title>
        <authorList>
            <person name="Li F."/>
            <person name="Pan X."/>
            <person name="Huang S."/>
            <person name="Li Z."/>
            <person name="Meng B."/>
        </authorList>
    </citation>
    <scope>NUCLEOTIDE SEQUENCE [LARGE SCALE GENOMIC DNA]</scope>
    <source>
        <strain evidence="1 2">M0104</strain>
    </source>
</reference>
<dbReference type="InterPro" id="IPR036866">
    <property type="entry name" value="RibonucZ/Hydroxyglut_hydro"/>
</dbReference>
<gene>
    <name evidence="1" type="ORF">E0493_16130</name>
</gene>
<name>A0A845BI61_9PROT</name>
<dbReference type="GO" id="GO:0016787">
    <property type="term" value="F:hydrolase activity"/>
    <property type="evidence" value="ECO:0007669"/>
    <property type="project" value="UniProtKB-KW"/>
</dbReference>
<sequence>MATPFICTACGTQFPPADQPPPCCPICQDERQYVPESGQNWTTLEQLSQSRKALLKEEHGLLGIGCAPDFAIGQRALLLPTPAGNILWDCIAFLDATLLRVIQALGGLAGIAISHPHYYTTMLEWSRAFGGVPIHLHAADREWVMRSGPEIAFWEGETHMIAPGVTLIRLGGHFSGGTVLHAAQAAEGRGALLSGDILQVVPDRRHVGLMRSYPNLIPLGAAAVRRMGEAIEAWDFDAVYGAFWGRVIPQGGRQAVTESVGRHIAHLHRDRP</sequence>
<accession>A0A845BI61</accession>
<evidence type="ECO:0000313" key="2">
    <source>
        <dbReference type="Proteomes" id="UP000460715"/>
    </source>
</evidence>
<keyword evidence="2" id="KW-1185">Reference proteome</keyword>
<protein>
    <submittedName>
        <fullName evidence="1">MBL fold metallo-hydrolase</fullName>
    </submittedName>
</protein>
<dbReference type="AlphaFoldDB" id="A0A845BI61"/>
<organism evidence="1 2">
    <name type="scientific">Teichococcus coralli</name>
    <dbReference type="NCBI Taxonomy" id="2545983"/>
    <lineage>
        <taxon>Bacteria</taxon>
        <taxon>Pseudomonadati</taxon>
        <taxon>Pseudomonadota</taxon>
        <taxon>Alphaproteobacteria</taxon>
        <taxon>Acetobacterales</taxon>
        <taxon>Roseomonadaceae</taxon>
        <taxon>Roseomonas</taxon>
    </lineage>
</organism>
<evidence type="ECO:0000313" key="1">
    <source>
        <dbReference type="EMBL" id="MXP64882.1"/>
    </source>
</evidence>
<dbReference type="PANTHER" id="PTHR36839:SF1">
    <property type="entry name" value="METALLO-BETA-LACTAMASE FAMILY PROTEIN (AFU_ORTHOLOGUE AFUA_5G12770)"/>
    <property type="match status" value="1"/>
</dbReference>
<dbReference type="OrthoDB" id="2373347at2"/>
<dbReference type="Gene3D" id="3.60.15.10">
    <property type="entry name" value="Ribonuclease Z/Hydroxyacylglutathione hydrolase-like"/>
    <property type="match status" value="1"/>
</dbReference>
<dbReference type="SUPFAM" id="SSF56281">
    <property type="entry name" value="Metallo-hydrolase/oxidoreductase"/>
    <property type="match status" value="1"/>
</dbReference>
<dbReference type="RefSeq" id="WP_160938284.1">
    <property type="nucleotide sequence ID" value="NZ_SNVJ01000015.1"/>
</dbReference>
<dbReference type="Proteomes" id="UP000460715">
    <property type="component" value="Unassembled WGS sequence"/>
</dbReference>